<dbReference type="InterPro" id="IPR020471">
    <property type="entry name" value="AKR"/>
</dbReference>
<gene>
    <name evidence="8" type="ORF">DPMN_014309</name>
</gene>
<dbReference type="InterPro" id="IPR023210">
    <property type="entry name" value="NADP_OxRdtase_dom"/>
</dbReference>
<evidence type="ECO:0000256" key="2">
    <source>
        <dbReference type="ARBA" id="ARBA00022857"/>
    </source>
</evidence>
<dbReference type="GO" id="GO:0016491">
    <property type="term" value="F:oxidoreductase activity"/>
    <property type="evidence" value="ECO:0007669"/>
    <property type="project" value="UniProtKB-KW"/>
</dbReference>
<evidence type="ECO:0000313" key="9">
    <source>
        <dbReference type="Proteomes" id="UP000828390"/>
    </source>
</evidence>
<comment type="similarity">
    <text evidence="1">Belongs to the aldo/keto reductase family.</text>
</comment>
<evidence type="ECO:0000256" key="3">
    <source>
        <dbReference type="ARBA" id="ARBA00023002"/>
    </source>
</evidence>
<keyword evidence="2" id="KW-0521">NADP</keyword>
<dbReference type="PROSITE" id="PS00063">
    <property type="entry name" value="ALDOKETO_REDUCTASE_3"/>
    <property type="match status" value="1"/>
</dbReference>
<evidence type="ECO:0000256" key="5">
    <source>
        <dbReference type="PIRSR" id="PIRSR000097-2"/>
    </source>
</evidence>
<dbReference type="PRINTS" id="PR00069">
    <property type="entry name" value="ALDKETRDTASE"/>
</dbReference>
<dbReference type="EMBL" id="JAIWYP010000001">
    <property type="protein sequence ID" value="KAH3890236.1"/>
    <property type="molecule type" value="Genomic_DNA"/>
</dbReference>
<feature type="active site" description="Proton donor" evidence="4">
    <location>
        <position position="53"/>
    </location>
</feature>
<dbReference type="Gene3D" id="3.20.20.100">
    <property type="entry name" value="NADP-dependent oxidoreductase domain"/>
    <property type="match status" value="1"/>
</dbReference>
<sequence length="322" mass="36235">MAKQFDFTLRGGLKMPALGLGTYAPKEGDDEVFEAVMAAVKAGYRSLDCAAIYRNERAVGSAIKKHIVQGGIQREDLFITSKLWNTCHRPDLVRASLKKSLDDLGVKYLDLYLIHWPMAYMEGEEFMPRDENGKVVFSDVDYVDTWKALEDCVDEGLVRNIGVSNFSSRQLQRVLDVARIKPQVNQVECHLHLQQERLLDFCNKNGVVLTAYSPLGAPGTFGAPGSQSEQFVPVLQEPKVLEIAKTKNKTPAQVILRFLLQLGVSAVPKSVKPERIQENYQVFDFSLSEEEMQALKGLNKDVRLCSEPVAVEHKYYSFNDPF</sequence>
<dbReference type="AlphaFoldDB" id="A0A9D4S3C2"/>
<comment type="caution">
    <text evidence="8">The sequence shown here is derived from an EMBL/GenBank/DDBJ whole genome shotgun (WGS) entry which is preliminary data.</text>
</comment>
<organism evidence="8 9">
    <name type="scientific">Dreissena polymorpha</name>
    <name type="common">Zebra mussel</name>
    <name type="synonym">Mytilus polymorpha</name>
    <dbReference type="NCBI Taxonomy" id="45954"/>
    <lineage>
        <taxon>Eukaryota</taxon>
        <taxon>Metazoa</taxon>
        <taxon>Spiralia</taxon>
        <taxon>Lophotrochozoa</taxon>
        <taxon>Mollusca</taxon>
        <taxon>Bivalvia</taxon>
        <taxon>Autobranchia</taxon>
        <taxon>Heteroconchia</taxon>
        <taxon>Euheterodonta</taxon>
        <taxon>Imparidentia</taxon>
        <taxon>Neoheterodontei</taxon>
        <taxon>Myida</taxon>
        <taxon>Dreissenoidea</taxon>
        <taxon>Dreissenidae</taxon>
        <taxon>Dreissena</taxon>
    </lineage>
</organism>
<dbReference type="SUPFAM" id="SSF51430">
    <property type="entry name" value="NAD(P)-linked oxidoreductase"/>
    <property type="match status" value="1"/>
</dbReference>
<keyword evidence="9" id="KW-1185">Reference proteome</keyword>
<dbReference type="Pfam" id="PF00248">
    <property type="entry name" value="Aldo_ket_red"/>
    <property type="match status" value="1"/>
</dbReference>
<dbReference type="OrthoDB" id="416253at2759"/>
<evidence type="ECO:0000259" key="7">
    <source>
        <dbReference type="Pfam" id="PF00248"/>
    </source>
</evidence>
<reference evidence="8" key="2">
    <citation type="submission" date="2020-11" db="EMBL/GenBank/DDBJ databases">
        <authorList>
            <person name="McCartney M.A."/>
            <person name="Auch B."/>
            <person name="Kono T."/>
            <person name="Mallez S."/>
            <person name="Becker A."/>
            <person name="Gohl D.M."/>
            <person name="Silverstein K.A.T."/>
            <person name="Koren S."/>
            <person name="Bechman K.B."/>
            <person name="Herman A."/>
            <person name="Abrahante J.E."/>
            <person name="Garbe J."/>
        </authorList>
    </citation>
    <scope>NUCLEOTIDE SEQUENCE</scope>
    <source>
        <strain evidence="8">Duluth1</strain>
        <tissue evidence="8">Whole animal</tissue>
    </source>
</reference>
<protein>
    <recommendedName>
        <fullName evidence="7">NADP-dependent oxidoreductase domain-containing protein</fullName>
    </recommendedName>
</protein>
<dbReference type="PROSITE" id="PS00798">
    <property type="entry name" value="ALDOKETO_REDUCTASE_1"/>
    <property type="match status" value="1"/>
</dbReference>
<name>A0A9D4S3C2_DREPO</name>
<reference evidence="8" key="1">
    <citation type="journal article" date="2019" name="bioRxiv">
        <title>The Genome of the Zebra Mussel, Dreissena polymorpha: A Resource for Invasive Species Research.</title>
        <authorList>
            <person name="McCartney M.A."/>
            <person name="Auch B."/>
            <person name="Kono T."/>
            <person name="Mallez S."/>
            <person name="Zhang Y."/>
            <person name="Obille A."/>
            <person name="Becker A."/>
            <person name="Abrahante J.E."/>
            <person name="Garbe J."/>
            <person name="Badalamenti J.P."/>
            <person name="Herman A."/>
            <person name="Mangelson H."/>
            <person name="Liachko I."/>
            <person name="Sullivan S."/>
            <person name="Sone E.D."/>
            <person name="Koren S."/>
            <person name="Silverstein K.A.T."/>
            <person name="Beckman K.B."/>
            <person name="Gohl D.M."/>
        </authorList>
    </citation>
    <scope>NUCLEOTIDE SEQUENCE</scope>
    <source>
        <strain evidence="8">Duluth1</strain>
        <tissue evidence="8">Whole animal</tissue>
    </source>
</reference>
<dbReference type="InterPro" id="IPR018170">
    <property type="entry name" value="Aldo/ket_reductase_CS"/>
</dbReference>
<dbReference type="FunFam" id="3.20.20.100:FF:000006">
    <property type="entry name" value="Aldo-keto reductase family 1 member A1"/>
    <property type="match status" value="1"/>
</dbReference>
<dbReference type="PIRSF" id="PIRSF000097">
    <property type="entry name" value="AKR"/>
    <property type="match status" value="1"/>
</dbReference>
<feature type="site" description="Lowers pKa of active site Tyr" evidence="6">
    <location>
        <position position="82"/>
    </location>
</feature>
<accession>A0A9D4S3C2</accession>
<dbReference type="PANTHER" id="PTHR11732">
    <property type="entry name" value="ALDO/KETO REDUCTASE"/>
    <property type="match status" value="1"/>
</dbReference>
<evidence type="ECO:0000313" key="8">
    <source>
        <dbReference type="EMBL" id="KAH3890236.1"/>
    </source>
</evidence>
<dbReference type="InterPro" id="IPR036812">
    <property type="entry name" value="NAD(P)_OxRdtase_dom_sf"/>
</dbReference>
<dbReference type="Proteomes" id="UP000828390">
    <property type="component" value="Unassembled WGS sequence"/>
</dbReference>
<proteinExistence type="inferred from homology"/>
<feature type="domain" description="NADP-dependent oxidoreductase" evidence="7">
    <location>
        <begin position="18"/>
        <end position="299"/>
    </location>
</feature>
<evidence type="ECO:0000256" key="1">
    <source>
        <dbReference type="ARBA" id="ARBA00007905"/>
    </source>
</evidence>
<evidence type="ECO:0000256" key="4">
    <source>
        <dbReference type="PIRSR" id="PIRSR000097-1"/>
    </source>
</evidence>
<evidence type="ECO:0000256" key="6">
    <source>
        <dbReference type="PIRSR" id="PIRSR000097-3"/>
    </source>
</evidence>
<feature type="binding site" evidence="5">
    <location>
        <position position="115"/>
    </location>
    <ligand>
        <name>substrate</name>
    </ligand>
</feature>
<keyword evidence="3" id="KW-0560">Oxidoreductase</keyword>
<dbReference type="PROSITE" id="PS00062">
    <property type="entry name" value="ALDOKETO_REDUCTASE_2"/>
    <property type="match status" value="1"/>
</dbReference>